<protein>
    <submittedName>
        <fullName evidence="2">Uncharacterized protein</fullName>
    </submittedName>
</protein>
<keyword evidence="3" id="KW-1185">Reference proteome</keyword>
<gene>
    <name evidence="2" type="ORF">MARPO_YB0047</name>
</gene>
<evidence type="ECO:0000313" key="2">
    <source>
        <dbReference type="EMBL" id="PTQ26106.1"/>
    </source>
</evidence>
<dbReference type="Gramene" id="MpVg00050.1">
    <property type="protein sequence ID" value="MpVg00050.1.cds1"/>
    <property type="gene ID" value="MpVg00050"/>
</dbReference>
<evidence type="ECO:0000313" key="3">
    <source>
        <dbReference type="Proteomes" id="UP000244005"/>
    </source>
</evidence>
<reference evidence="2" key="1">
    <citation type="submission" date="2017-12" db="EMBL/GenBank/DDBJ databases">
        <title>WGS assembly of Marchantia polymorpha.</title>
        <authorList>
            <person name="Bowman J.L."/>
            <person name="Kohchi T."/>
            <person name="Yamato K.T."/>
            <person name="Jenkins J."/>
            <person name="Shu S."/>
            <person name="Ishizaki K."/>
            <person name="Yamaoka S."/>
            <person name="Nishihama R."/>
            <person name="Nakamura Y."/>
            <person name="Berger F."/>
            <person name="Adam C."/>
            <person name="Aki S.S."/>
            <person name="Althoff F."/>
            <person name="Araki T."/>
            <person name="Arteaga-Vazquez M.A."/>
            <person name="Balasubrmanian S."/>
            <person name="Bauer D."/>
            <person name="Boehm C.R."/>
            <person name="Briginshaw L."/>
            <person name="Caballero-Perez J."/>
            <person name="Catarino B."/>
            <person name="Chen F."/>
            <person name="Chiyoda S."/>
            <person name="Chovatia M."/>
            <person name="Davies K.M."/>
            <person name="Delmans M."/>
            <person name="Demura T."/>
            <person name="Dierschke T."/>
            <person name="Dolan L."/>
            <person name="Dorantes-Acosta A.E."/>
            <person name="Eklund D.M."/>
            <person name="Florent S.N."/>
            <person name="Flores-Sandoval E."/>
            <person name="Fujiyama A."/>
            <person name="Fukuzawa H."/>
            <person name="Galik B."/>
            <person name="Grimanelli D."/>
            <person name="Grimwood J."/>
            <person name="Grossniklaus U."/>
            <person name="Hamada T."/>
            <person name="Haseloff J."/>
            <person name="Hetherington A.J."/>
            <person name="Higo A."/>
            <person name="Hirakawa Y."/>
            <person name="Hundley H.N."/>
            <person name="Ikeda Y."/>
            <person name="Inoue K."/>
            <person name="Inoue S."/>
            <person name="Ishida S."/>
            <person name="Jia Q."/>
            <person name="Kakita M."/>
            <person name="Kanazawa T."/>
            <person name="Kawai Y."/>
            <person name="Kawashima T."/>
            <person name="Kennedy M."/>
            <person name="Kinose K."/>
            <person name="Kinoshita T."/>
            <person name="Kohara Y."/>
            <person name="Koide E."/>
            <person name="Komatsu K."/>
            <person name="Kopischke S."/>
            <person name="Kubo M."/>
            <person name="Kyozuka J."/>
            <person name="Lagercrantz U."/>
            <person name="Lin S.S."/>
            <person name="Lindquist E."/>
            <person name="Lipzen A.M."/>
            <person name="Lu C."/>
            <person name="Luna E.D."/>
            <person name="Martienssen R.A."/>
            <person name="Minamino N."/>
            <person name="Mizutani M."/>
            <person name="Mizutani M."/>
            <person name="Mochizuki N."/>
            <person name="Monte I."/>
            <person name="Mosher R."/>
            <person name="Nagasaki H."/>
            <person name="Nakagami H."/>
            <person name="Naramoto S."/>
            <person name="Nishitani K."/>
            <person name="Ohtani M."/>
            <person name="Okamoto T."/>
            <person name="Okumura M."/>
            <person name="Phillips J."/>
            <person name="Pollak B."/>
            <person name="Reinders A."/>
            <person name="Roevekamp M."/>
            <person name="Sano R."/>
            <person name="Sawa S."/>
            <person name="Schmid M.W."/>
            <person name="Shirakawa M."/>
            <person name="Solano R."/>
            <person name="Spunde A."/>
            <person name="Suetsugu N."/>
            <person name="Sugano S."/>
            <person name="Sugiyama A."/>
            <person name="Sun R."/>
            <person name="Suzuki Y."/>
            <person name="Takenaka M."/>
            <person name="Takezawa D."/>
            <person name="Tomogane H."/>
            <person name="Tsuzuki M."/>
            <person name="Ueda T."/>
            <person name="Umeda M."/>
            <person name="Ward J.M."/>
            <person name="Watanabe Y."/>
            <person name="Yazaki K."/>
            <person name="Yokoyama R."/>
            <person name="Yoshitake Y."/>
            <person name="Yotsui I."/>
            <person name="Zachgo S."/>
            <person name="Schmutz J."/>
        </authorList>
    </citation>
    <scope>NUCLEOTIDE SEQUENCE [LARGE SCALE GENOMIC DNA]</scope>
    <source>
        <strain evidence="2">Tak-1</strain>
    </source>
</reference>
<dbReference type="EMBL" id="KZ772945">
    <property type="protein sequence ID" value="PTQ26106.1"/>
    <property type="molecule type" value="Genomic_DNA"/>
</dbReference>
<accession>A0A2R6VWZ3</accession>
<name>A0A2R6VWZ3_MARPO</name>
<sequence length="74" mass="8028">MPLRSPTADHPPLATCARRSPTALSKRSLDNAVGVIGALPLLRQAFASNYFFSSHSNFTRGIEVHIGHIYHLSG</sequence>
<dbReference type="Proteomes" id="UP000244005">
    <property type="component" value="Chromosome Y"/>
</dbReference>
<organism evidence="2 3">
    <name type="scientific">Marchantia polymorpha</name>
    <name type="common">Common liverwort</name>
    <name type="synonym">Marchantia aquatica</name>
    <dbReference type="NCBI Taxonomy" id="3197"/>
    <lineage>
        <taxon>Eukaryota</taxon>
        <taxon>Viridiplantae</taxon>
        <taxon>Streptophyta</taxon>
        <taxon>Embryophyta</taxon>
        <taxon>Marchantiophyta</taxon>
        <taxon>Marchantiopsida</taxon>
        <taxon>Marchantiidae</taxon>
        <taxon>Marchantiales</taxon>
        <taxon>Marchantiaceae</taxon>
        <taxon>Marchantia</taxon>
    </lineage>
</organism>
<proteinExistence type="predicted"/>
<dbReference type="AlphaFoldDB" id="A0A2R6VWZ3"/>
<evidence type="ECO:0000256" key="1">
    <source>
        <dbReference type="SAM" id="MobiDB-lite"/>
    </source>
</evidence>
<feature type="region of interest" description="Disordered" evidence="1">
    <location>
        <begin position="1"/>
        <end position="20"/>
    </location>
</feature>